<evidence type="ECO:0000313" key="11">
    <source>
        <dbReference type="Proteomes" id="UP001159641"/>
    </source>
</evidence>
<dbReference type="GO" id="GO:0005739">
    <property type="term" value="C:mitochondrion"/>
    <property type="evidence" value="ECO:0007669"/>
    <property type="project" value="TreeGrafter"/>
</dbReference>
<keyword evidence="2 7" id="KW-0645">Protease</keyword>
<comment type="cofactor">
    <cofactor evidence="7">
        <name>Zn(2+)</name>
        <dbReference type="ChEBI" id="CHEBI:29105"/>
    </cofactor>
    <text evidence="7">Binds 1 zinc ion.</text>
</comment>
<sequence length="232" mass="25933">MEVPNFLLPVSCWTPLGPRGHPQVLNPHPQIPQGPCWWAFPPGPLTSGNRRVSAVGLQPGRRINNDVTVLKKDGTQCQARAPSPDPAARLPSRPESWDTRAAPLLLLCHAWQLRFSHLVGYGAKYYSYLVSRAVASMVWRECFLRDPFNRAAGERYRREMLAHGGGKEPLLMVQGFRRPPRHTLQPRILHITGQHRVYGRGLTWDPEATGARTEPGRGVGSYSSRPPEAQNS</sequence>
<evidence type="ECO:0000256" key="8">
    <source>
        <dbReference type="SAM" id="MobiDB-lite"/>
    </source>
</evidence>
<evidence type="ECO:0000313" key="10">
    <source>
        <dbReference type="EMBL" id="KAJ8785666.1"/>
    </source>
</evidence>
<proteinExistence type="inferred from homology"/>
<dbReference type="GO" id="GO:0006518">
    <property type="term" value="P:peptide metabolic process"/>
    <property type="evidence" value="ECO:0007669"/>
    <property type="project" value="TreeGrafter"/>
</dbReference>
<organism evidence="10 11">
    <name type="scientific">Eschrichtius robustus</name>
    <name type="common">California gray whale</name>
    <name type="synonym">Eschrichtius gibbosus</name>
    <dbReference type="NCBI Taxonomy" id="9764"/>
    <lineage>
        <taxon>Eukaryota</taxon>
        <taxon>Metazoa</taxon>
        <taxon>Chordata</taxon>
        <taxon>Craniata</taxon>
        <taxon>Vertebrata</taxon>
        <taxon>Euteleostomi</taxon>
        <taxon>Mammalia</taxon>
        <taxon>Eutheria</taxon>
        <taxon>Laurasiatheria</taxon>
        <taxon>Artiodactyla</taxon>
        <taxon>Whippomorpha</taxon>
        <taxon>Cetacea</taxon>
        <taxon>Mysticeti</taxon>
        <taxon>Eschrichtiidae</taxon>
        <taxon>Eschrichtius</taxon>
    </lineage>
</organism>
<feature type="region of interest" description="Disordered" evidence="8">
    <location>
        <begin position="204"/>
        <end position="232"/>
    </location>
</feature>
<evidence type="ECO:0000256" key="6">
    <source>
        <dbReference type="ARBA" id="ARBA00023049"/>
    </source>
</evidence>
<dbReference type="Pfam" id="PF01432">
    <property type="entry name" value="Peptidase_M3"/>
    <property type="match status" value="1"/>
</dbReference>
<dbReference type="AlphaFoldDB" id="A0AB34GYT6"/>
<reference evidence="10 11" key="1">
    <citation type="submission" date="2022-11" db="EMBL/GenBank/DDBJ databases">
        <title>Whole genome sequence of Eschrichtius robustus ER-17-0199.</title>
        <authorList>
            <person name="Bruniche-Olsen A."/>
            <person name="Black A.N."/>
            <person name="Fields C.J."/>
            <person name="Walden K."/>
            <person name="Dewoody J.A."/>
        </authorList>
    </citation>
    <scope>NUCLEOTIDE SEQUENCE [LARGE SCALE GENOMIC DNA]</scope>
    <source>
        <strain evidence="10">ER-17-0199</strain>
        <tissue evidence="10">Blubber</tissue>
    </source>
</reference>
<dbReference type="EMBL" id="JAIQCJ010002014">
    <property type="protein sequence ID" value="KAJ8785666.1"/>
    <property type="molecule type" value="Genomic_DNA"/>
</dbReference>
<dbReference type="InterPro" id="IPR024077">
    <property type="entry name" value="Neurolysin/TOP_dom2"/>
</dbReference>
<evidence type="ECO:0000256" key="7">
    <source>
        <dbReference type="RuleBase" id="RU003435"/>
    </source>
</evidence>
<dbReference type="InterPro" id="IPR045090">
    <property type="entry name" value="Pept_M3A_M3B"/>
</dbReference>
<name>A0AB34GYT6_ESCRO</name>
<dbReference type="SUPFAM" id="SSF55486">
    <property type="entry name" value="Metalloproteases ('zincins'), catalytic domain"/>
    <property type="match status" value="1"/>
</dbReference>
<keyword evidence="5 7" id="KW-0862">Zinc</keyword>
<gene>
    <name evidence="10" type="ORF">J1605_007263</name>
</gene>
<dbReference type="PANTHER" id="PTHR11804:SF79">
    <property type="entry name" value="MITOCHONDRIAL INTERMEDIATE PEPTIDASE"/>
    <property type="match status" value="1"/>
</dbReference>
<comment type="caution">
    <text evidence="10">The sequence shown here is derived from an EMBL/GenBank/DDBJ whole genome shotgun (WGS) entry which is preliminary data.</text>
</comment>
<dbReference type="Proteomes" id="UP001159641">
    <property type="component" value="Unassembled WGS sequence"/>
</dbReference>
<dbReference type="PANTHER" id="PTHR11804">
    <property type="entry name" value="PROTEASE M3 THIMET OLIGOPEPTIDASE-RELATED"/>
    <property type="match status" value="1"/>
</dbReference>
<dbReference type="InterPro" id="IPR001567">
    <property type="entry name" value="Pept_M3A_M3B_dom"/>
</dbReference>
<evidence type="ECO:0000256" key="2">
    <source>
        <dbReference type="ARBA" id="ARBA00022670"/>
    </source>
</evidence>
<dbReference type="GO" id="GO:0004222">
    <property type="term" value="F:metalloendopeptidase activity"/>
    <property type="evidence" value="ECO:0007669"/>
    <property type="project" value="InterPro"/>
</dbReference>
<dbReference type="GO" id="GO:0046872">
    <property type="term" value="F:metal ion binding"/>
    <property type="evidence" value="ECO:0007669"/>
    <property type="project" value="UniProtKB-UniRule"/>
</dbReference>
<keyword evidence="4 7" id="KW-0378">Hydrolase</keyword>
<keyword evidence="6 7" id="KW-0482">Metalloprotease</keyword>
<evidence type="ECO:0000256" key="1">
    <source>
        <dbReference type="ARBA" id="ARBA00006040"/>
    </source>
</evidence>
<feature type="domain" description="Peptidase M3A/M3B catalytic" evidence="9">
    <location>
        <begin position="109"/>
        <end position="177"/>
    </location>
</feature>
<evidence type="ECO:0000259" key="9">
    <source>
        <dbReference type="Pfam" id="PF01432"/>
    </source>
</evidence>
<feature type="region of interest" description="Disordered" evidence="8">
    <location>
        <begin position="75"/>
        <end position="94"/>
    </location>
</feature>
<protein>
    <recommendedName>
        <fullName evidence="9">Peptidase M3A/M3B catalytic domain-containing protein</fullName>
    </recommendedName>
</protein>
<feature type="compositionally biased region" description="Polar residues" evidence="8">
    <location>
        <begin position="221"/>
        <end position="232"/>
    </location>
</feature>
<keyword evidence="11" id="KW-1185">Reference proteome</keyword>
<evidence type="ECO:0000256" key="5">
    <source>
        <dbReference type="ARBA" id="ARBA00022833"/>
    </source>
</evidence>
<comment type="similarity">
    <text evidence="1 7">Belongs to the peptidase M3 family.</text>
</comment>
<evidence type="ECO:0000256" key="4">
    <source>
        <dbReference type="ARBA" id="ARBA00022801"/>
    </source>
</evidence>
<dbReference type="GO" id="GO:0006627">
    <property type="term" value="P:protein processing involved in protein targeting to mitochondrion"/>
    <property type="evidence" value="ECO:0007669"/>
    <property type="project" value="TreeGrafter"/>
</dbReference>
<accession>A0AB34GYT6</accession>
<evidence type="ECO:0000256" key="3">
    <source>
        <dbReference type="ARBA" id="ARBA00022723"/>
    </source>
</evidence>
<dbReference type="Gene3D" id="1.10.1370.10">
    <property type="entry name" value="Neurolysin, domain 3"/>
    <property type="match status" value="1"/>
</dbReference>
<keyword evidence="3 7" id="KW-0479">Metal-binding</keyword>